<dbReference type="Pfam" id="PF14033">
    <property type="entry name" value="DUF4246"/>
    <property type="match status" value="1"/>
</dbReference>
<dbReference type="InterPro" id="IPR049192">
    <property type="entry name" value="DUF4246_C"/>
</dbReference>
<sequence>MARTSMVKAEAAVEDKSNQIEPTPAVVKPLYAWISEDKLNETTPCVAKDGRVLLPGFGRPLNDMLELKTWALRHRDETSLLNRCPNPLEEWSPEPLTVRERNMMQVINAITDKPDWRRKVLDETIIAKWRAEAITEEGQGFTEKMFDYCVAELQEKASQHKENDLTAVLDSECAVVKSDSIISKDLKEELEVAVASLEDIPASVKDWHPGSNEQVLDLVHPSLFPLIYGRTRIIPNGTIGLDNCVQASGKGEIVPKPSEDDCRLGSKTRWLSNYGAGTTDYWSNRFQWLPSNVAFSDNDSVKIMSYINNLHPKHHKSIYPVIEKFIAKSIPAWDLVLSSYVVRNVNELRVPMTGTEHEFPLGERAPGHVGSEFTEDDDEFYEVKEQWVRDNRVLIKPDALTYDPVFRKGSNAVEPLNLREHFKKSGIQVIVKLANIHLTPTNPEYSGGSWHIEGKLNEHICATALYYYDNENITESHLAFRSKVSVDDITSRDYGQDDNDGVCYLFDIERNGPGVQRIGQVATNEGRLLAFPNVLQHQVQPFKLVDPTKPGHRKILALFLVDPFHRVISTANVPPQQREWWAEAVQGLEGKLDELPPELRHQVMTEVGDFPISLEEAKKLREELMDERRAFVRDFNDKYQKHTFNFCEH</sequence>
<gene>
    <name evidence="3" type="ORF">KCU76_g6577</name>
</gene>
<organism evidence="3 4">
    <name type="scientific">Aureobasidium melanogenum</name>
    <name type="common">Aureobasidium pullulans var. melanogenum</name>
    <dbReference type="NCBI Taxonomy" id="46634"/>
    <lineage>
        <taxon>Eukaryota</taxon>
        <taxon>Fungi</taxon>
        <taxon>Dikarya</taxon>
        <taxon>Ascomycota</taxon>
        <taxon>Pezizomycotina</taxon>
        <taxon>Dothideomycetes</taxon>
        <taxon>Dothideomycetidae</taxon>
        <taxon>Dothideales</taxon>
        <taxon>Saccotheciaceae</taxon>
        <taxon>Aureobasidium</taxon>
    </lineage>
</organism>
<dbReference type="PANTHER" id="PTHR33119:SF1">
    <property type="entry name" value="FE2OG DIOXYGENASE DOMAIN-CONTAINING PROTEIN"/>
    <property type="match status" value="1"/>
</dbReference>
<evidence type="ECO:0000313" key="4">
    <source>
        <dbReference type="Proteomes" id="UP000779574"/>
    </source>
</evidence>
<proteinExistence type="predicted"/>
<accession>A0A9P8ELI3</accession>
<evidence type="ECO:0000313" key="3">
    <source>
        <dbReference type="EMBL" id="KAG9692603.1"/>
    </source>
</evidence>
<feature type="domain" description="DUF4246" evidence="1">
    <location>
        <begin position="143"/>
        <end position="583"/>
    </location>
</feature>
<dbReference type="InterPro" id="IPR049207">
    <property type="entry name" value="DUF4246_N"/>
</dbReference>
<dbReference type="EMBL" id="JAHFXF010000223">
    <property type="protein sequence ID" value="KAG9692603.1"/>
    <property type="molecule type" value="Genomic_DNA"/>
</dbReference>
<protein>
    <submittedName>
        <fullName evidence="3">Uncharacterized protein</fullName>
    </submittedName>
</protein>
<dbReference type="PANTHER" id="PTHR33119">
    <property type="entry name" value="IFI3P"/>
    <property type="match status" value="1"/>
</dbReference>
<reference evidence="3" key="1">
    <citation type="journal article" date="2021" name="J Fungi (Basel)">
        <title>Virulence traits and population genomics of the black yeast Aureobasidium melanogenum.</title>
        <authorList>
            <person name="Cernosa A."/>
            <person name="Sun X."/>
            <person name="Gostincar C."/>
            <person name="Fang C."/>
            <person name="Gunde-Cimerman N."/>
            <person name="Song Z."/>
        </authorList>
    </citation>
    <scope>NUCLEOTIDE SEQUENCE</scope>
    <source>
        <strain evidence="3">EXF-9911</strain>
    </source>
</reference>
<reference evidence="3" key="2">
    <citation type="submission" date="2021-08" db="EMBL/GenBank/DDBJ databases">
        <authorList>
            <person name="Gostincar C."/>
            <person name="Sun X."/>
            <person name="Song Z."/>
            <person name="Gunde-Cimerman N."/>
        </authorList>
    </citation>
    <scope>NUCLEOTIDE SEQUENCE</scope>
    <source>
        <strain evidence="3">EXF-9911</strain>
    </source>
</reference>
<name>A0A9P8ELI3_AURME</name>
<feature type="non-terminal residue" evidence="3">
    <location>
        <position position="1"/>
    </location>
</feature>
<dbReference type="InterPro" id="IPR025340">
    <property type="entry name" value="DUF4246"/>
</dbReference>
<evidence type="ECO:0000259" key="1">
    <source>
        <dbReference type="Pfam" id="PF14033"/>
    </source>
</evidence>
<dbReference type="AlphaFoldDB" id="A0A9P8ELI3"/>
<feature type="domain" description="DUF4246" evidence="2">
    <location>
        <begin position="54"/>
        <end position="132"/>
    </location>
</feature>
<dbReference type="Pfam" id="PF21666">
    <property type="entry name" value="DUF4246_N"/>
    <property type="match status" value="1"/>
</dbReference>
<comment type="caution">
    <text evidence="3">The sequence shown here is derived from an EMBL/GenBank/DDBJ whole genome shotgun (WGS) entry which is preliminary data.</text>
</comment>
<dbReference type="OrthoDB" id="415532at2759"/>
<dbReference type="Proteomes" id="UP000779574">
    <property type="component" value="Unassembled WGS sequence"/>
</dbReference>
<evidence type="ECO:0000259" key="2">
    <source>
        <dbReference type="Pfam" id="PF21666"/>
    </source>
</evidence>